<name>A0A6B3C1Y1_9ACTN</name>
<dbReference type="EMBL" id="JAAGLU010000032">
    <property type="protein sequence ID" value="NEC90476.1"/>
    <property type="molecule type" value="Genomic_DNA"/>
</dbReference>
<protein>
    <submittedName>
        <fullName evidence="1">Uncharacterized protein</fullName>
    </submittedName>
</protein>
<reference evidence="1" key="1">
    <citation type="submission" date="2020-01" db="EMBL/GenBank/DDBJ databases">
        <title>Insect and environment-associated Actinomycetes.</title>
        <authorList>
            <person name="Currrie C."/>
            <person name="Chevrette M."/>
            <person name="Carlson C."/>
            <person name="Stubbendieck R."/>
            <person name="Wendt-Pienkowski E."/>
        </authorList>
    </citation>
    <scope>NUCLEOTIDE SEQUENCE</scope>
    <source>
        <strain evidence="1">SID12501</strain>
    </source>
</reference>
<comment type="caution">
    <text evidence="1">The sequence shown here is derived from an EMBL/GenBank/DDBJ whole genome shotgun (WGS) entry which is preliminary data.</text>
</comment>
<dbReference type="RefSeq" id="WP_164320350.1">
    <property type="nucleotide sequence ID" value="NZ_JAAGLU010000032.1"/>
</dbReference>
<dbReference type="AlphaFoldDB" id="A0A6B3C1Y1"/>
<proteinExistence type="predicted"/>
<evidence type="ECO:0000313" key="1">
    <source>
        <dbReference type="EMBL" id="NEC90476.1"/>
    </source>
</evidence>
<sequence length="136" mass="15787">MYLIYKPAEGDEQRWKYSPKRGIVTPERELIERLTDRNWSVFAKDVVQGNSLCRRALLFVFLKRLHPQLKFADVMFEWDELTLEYSKGELILMRDQVASVATGDEAYAALTKLQEQIDEAYEDPDEEGKASLPIAE</sequence>
<accession>A0A6B3C1Y1</accession>
<organism evidence="1">
    <name type="scientific">Streptomyces sp. SID12501</name>
    <dbReference type="NCBI Taxonomy" id="2706042"/>
    <lineage>
        <taxon>Bacteria</taxon>
        <taxon>Bacillati</taxon>
        <taxon>Actinomycetota</taxon>
        <taxon>Actinomycetes</taxon>
        <taxon>Kitasatosporales</taxon>
        <taxon>Streptomycetaceae</taxon>
        <taxon>Streptomyces</taxon>
    </lineage>
</organism>
<gene>
    <name evidence="1" type="ORF">G3I71_32795</name>
</gene>